<dbReference type="InterPro" id="IPR035994">
    <property type="entry name" value="Nucleoside_phosphorylase_sf"/>
</dbReference>
<dbReference type="RefSeq" id="WP_066097809.1">
    <property type="nucleotide sequence ID" value="NZ_CP016027.1"/>
</dbReference>
<sequence length="366" mass="40417">MRMPRSRWTQRLVTWLLVAGAACGVTSGASHSAWAGNPIVNRPTPVKVVVVSMFEIGKPTGDAPGEYQFWVERQKLDRVYPFPLGEYDLRMNDQGLLGICTGGGITNATASIMALGMDPRFDLSKAYWVIAGIAGGDPEDVSLGTAAWARHVVDGDLLYEIDAREIPKSWPYGLLPLGAKAPNDKATGWTVDTIHFPLNAKLAEWAYDQTKDHPVADSPGIADFRKLYVGYPNAQRPPFVTMGDDLSASTYWHGEKLNQWANDWMHLQAGKDSNFMMADMEDSGTLTALRRLARTHRVDLNRVMVLRTASNYSMPPKGKPAAWSTTAPYPEQGRPALEAAYQVGNRVVQKLIAGWSVYRDRLPSQP</sequence>
<name>A0A191ZE29_9GAMM</name>
<reference evidence="2 3" key="1">
    <citation type="submission" date="2016-06" db="EMBL/GenBank/DDBJ databases">
        <title>Insight into the functional genes involving in sulfur oxidation in Pearl River water.</title>
        <authorList>
            <person name="Luo J."/>
            <person name="Tan X."/>
            <person name="Lin W."/>
        </authorList>
    </citation>
    <scope>NUCLEOTIDE SEQUENCE [LARGE SCALE GENOMIC DNA]</scope>
    <source>
        <strain evidence="2 3">LS2</strain>
    </source>
</reference>
<gene>
    <name evidence="2" type="ORF">A9404_00895</name>
</gene>
<feature type="chain" id="PRO_5008250317" evidence="1">
    <location>
        <begin position="36"/>
        <end position="366"/>
    </location>
</feature>
<evidence type="ECO:0000256" key="1">
    <source>
        <dbReference type="SAM" id="SignalP"/>
    </source>
</evidence>
<dbReference type="PANTHER" id="PTHR38643">
    <property type="entry name" value="PURINE NUCLEOSIDE PERMEASE C285.05-RELATED"/>
    <property type="match status" value="1"/>
</dbReference>
<feature type="signal peptide" evidence="1">
    <location>
        <begin position="1"/>
        <end position="35"/>
    </location>
</feature>
<organism evidence="2 3">
    <name type="scientific">Halothiobacillus diazotrophicus</name>
    <dbReference type="NCBI Taxonomy" id="1860122"/>
    <lineage>
        <taxon>Bacteria</taxon>
        <taxon>Pseudomonadati</taxon>
        <taxon>Pseudomonadota</taxon>
        <taxon>Gammaproteobacteria</taxon>
        <taxon>Chromatiales</taxon>
        <taxon>Halothiobacillaceae</taxon>
        <taxon>Halothiobacillus</taxon>
    </lineage>
</organism>
<protein>
    <submittedName>
        <fullName evidence="2">Purine nucleoside permease</fullName>
    </submittedName>
</protein>
<dbReference type="STRING" id="1860122.A9404_00895"/>
<dbReference type="Proteomes" id="UP000078596">
    <property type="component" value="Chromosome"/>
</dbReference>
<keyword evidence="3" id="KW-1185">Reference proteome</keyword>
<dbReference type="AlphaFoldDB" id="A0A191ZE29"/>
<dbReference type="InterPro" id="IPR009486">
    <property type="entry name" value="Pur_nuclsid_perm"/>
</dbReference>
<dbReference type="PANTHER" id="PTHR38643:SF1">
    <property type="entry name" value="PURINE NUCLEOSIDE PERMEASE C285.05-RELATED"/>
    <property type="match status" value="1"/>
</dbReference>
<dbReference type="GO" id="GO:0009116">
    <property type="term" value="P:nucleoside metabolic process"/>
    <property type="evidence" value="ECO:0007669"/>
    <property type="project" value="InterPro"/>
</dbReference>
<proteinExistence type="predicted"/>
<dbReference type="PIRSF" id="PIRSF013171">
    <property type="entry name" value="Pur_nuclsid_perm"/>
    <property type="match status" value="1"/>
</dbReference>
<dbReference type="KEGG" id="haz:A9404_00895"/>
<dbReference type="Gene3D" id="3.40.50.1580">
    <property type="entry name" value="Nucleoside phosphorylase domain"/>
    <property type="match status" value="1"/>
</dbReference>
<dbReference type="PROSITE" id="PS51257">
    <property type="entry name" value="PROKAR_LIPOPROTEIN"/>
    <property type="match status" value="1"/>
</dbReference>
<accession>A0A191ZE29</accession>
<dbReference type="Pfam" id="PF06516">
    <property type="entry name" value="NUP"/>
    <property type="match status" value="1"/>
</dbReference>
<dbReference type="EMBL" id="CP016027">
    <property type="protein sequence ID" value="ANJ66122.1"/>
    <property type="molecule type" value="Genomic_DNA"/>
</dbReference>
<evidence type="ECO:0000313" key="2">
    <source>
        <dbReference type="EMBL" id="ANJ66122.1"/>
    </source>
</evidence>
<keyword evidence="1" id="KW-0732">Signal</keyword>
<dbReference type="GO" id="GO:0055085">
    <property type="term" value="P:transmembrane transport"/>
    <property type="evidence" value="ECO:0007669"/>
    <property type="project" value="InterPro"/>
</dbReference>
<dbReference type="GO" id="GO:0003824">
    <property type="term" value="F:catalytic activity"/>
    <property type="evidence" value="ECO:0007669"/>
    <property type="project" value="InterPro"/>
</dbReference>
<evidence type="ECO:0000313" key="3">
    <source>
        <dbReference type="Proteomes" id="UP000078596"/>
    </source>
</evidence>